<comment type="caution">
    <text evidence="1">The sequence shown here is derived from an EMBL/GenBank/DDBJ whole genome shotgun (WGS) entry which is preliminary data.</text>
</comment>
<gene>
    <name evidence="1" type="ORF">NQ176_g2573</name>
</gene>
<reference evidence="1" key="1">
    <citation type="submission" date="2022-08" db="EMBL/GenBank/DDBJ databases">
        <title>Genome Sequence of Lecanicillium fungicola.</title>
        <authorList>
            <person name="Buettner E."/>
        </authorList>
    </citation>
    <scope>NUCLEOTIDE SEQUENCE</scope>
    <source>
        <strain evidence="1">Babe33</strain>
    </source>
</reference>
<keyword evidence="2" id="KW-1185">Reference proteome</keyword>
<sequence length="642" mass="70629">MRPFTDPYPEKCARDVDGKVYDYIIVGGLIKPLTILYAGGTSGCVLASLLSEDPTVSVLVIDRGAVNDTWSSRVPLISMDFAKAGAAVVDRWSVGLPARGEYKLMLVSGDAIGGSSLITGTLVTRGVPGGYNDWADNLGLTEWSWAKVEPYFKSLENATSSLNDDFRGHNVGRFSSRRVPEVHEWPSHLEKPCRALGLPSISDANTPTAPAQALFTNEFAIDQQGRRVSAFSAFLNREIAIARRKHLTICTNSIVTRLKMNKGIGSKNTVEGVYLRQLGNAIENDAPEYFVSARREVVICSGALSTPQLLLLSGIGPKEELARHNIAQVSELPAVGGHLQDHTVFPLFLEATWPESVLAMTRLLSGLWNVLLYLFLGTGIMGTAVTPRSVFIRSSALTNQVTIKKVDEDGRDTMDAHQPHNVPDIEVMLISAPTLDRWLKGKSIITFLMALVQPSSKGTLQLASTDPKDYPIIQYPYFEDAKDLEIARKAARFSMRLATELVENPEYKHRISLFIAPTVNKEILPTRKQAKGKDFSDAAIYTVFPKNRHGEKTWAAVTDEEIDEYVKATGTTGMHYAGTCRMSLDSKQGVVDQRLVVHGFSNLRIADASVFPKLPSSHTMLPVMMLAARCADFMKADRERTD</sequence>
<proteinExistence type="predicted"/>
<accession>A0ACC1NMI9</accession>
<dbReference type="Proteomes" id="UP001143910">
    <property type="component" value="Unassembled WGS sequence"/>
</dbReference>
<evidence type="ECO:0000313" key="2">
    <source>
        <dbReference type="Proteomes" id="UP001143910"/>
    </source>
</evidence>
<evidence type="ECO:0000313" key="1">
    <source>
        <dbReference type="EMBL" id="KAJ2980540.1"/>
    </source>
</evidence>
<dbReference type="EMBL" id="JANJQO010000191">
    <property type="protein sequence ID" value="KAJ2980540.1"/>
    <property type="molecule type" value="Genomic_DNA"/>
</dbReference>
<protein>
    <submittedName>
        <fullName evidence="1">Uncharacterized protein</fullName>
    </submittedName>
</protein>
<organism evidence="1 2">
    <name type="scientific">Zarea fungicola</name>
    <dbReference type="NCBI Taxonomy" id="93591"/>
    <lineage>
        <taxon>Eukaryota</taxon>
        <taxon>Fungi</taxon>
        <taxon>Dikarya</taxon>
        <taxon>Ascomycota</taxon>
        <taxon>Pezizomycotina</taxon>
        <taxon>Sordariomycetes</taxon>
        <taxon>Hypocreomycetidae</taxon>
        <taxon>Hypocreales</taxon>
        <taxon>Cordycipitaceae</taxon>
        <taxon>Zarea</taxon>
    </lineage>
</organism>
<name>A0ACC1NMI9_9HYPO</name>